<dbReference type="PROSITE" id="PS50011">
    <property type="entry name" value="PROTEIN_KINASE_DOM"/>
    <property type="match status" value="1"/>
</dbReference>
<evidence type="ECO:0008006" key="15">
    <source>
        <dbReference type="Google" id="ProtNLM"/>
    </source>
</evidence>
<dbReference type="GO" id="GO:0005524">
    <property type="term" value="F:ATP binding"/>
    <property type="evidence" value="ECO:0007669"/>
    <property type="project" value="UniProtKB-UniRule"/>
</dbReference>
<feature type="compositionally biased region" description="Polar residues" evidence="9">
    <location>
        <begin position="596"/>
        <end position="606"/>
    </location>
</feature>
<feature type="compositionally biased region" description="Polar residues" evidence="9">
    <location>
        <begin position="530"/>
        <end position="541"/>
    </location>
</feature>
<keyword evidence="14" id="KW-1185">Reference proteome</keyword>
<feature type="compositionally biased region" description="Low complexity" evidence="9">
    <location>
        <begin position="1852"/>
        <end position="1864"/>
    </location>
</feature>
<accession>A0AAD9NHR0</accession>
<dbReference type="InterPro" id="IPR000719">
    <property type="entry name" value="Prot_kinase_dom"/>
</dbReference>
<dbReference type="PANTHER" id="PTHR47633:SF7">
    <property type="entry name" value="TITIN HOMOLOG"/>
    <property type="match status" value="1"/>
</dbReference>
<dbReference type="Pfam" id="PF00041">
    <property type="entry name" value="fn3"/>
    <property type="match status" value="1"/>
</dbReference>
<dbReference type="Gene3D" id="1.10.510.10">
    <property type="entry name" value="Transferase(Phosphotransferase) domain 1"/>
    <property type="match status" value="1"/>
</dbReference>
<evidence type="ECO:0000256" key="1">
    <source>
        <dbReference type="ARBA" id="ARBA00004496"/>
    </source>
</evidence>
<feature type="domain" description="Protein kinase" evidence="10">
    <location>
        <begin position="1528"/>
        <end position="1782"/>
    </location>
</feature>
<reference evidence="13" key="1">
    <citation type="journal article" date="2023" name="Mol. Biol. Evol.">
        <title>Third-Generation Sequencing Reveals the Adaptive Role of the Epigenome in Three Deep-Sea Polychaetes.</title>
        <authorList>
            <person name="Perez M."/>
            <person name="Aroh O."/>
            <person name="Sun Y."/>
            <person name="Lan Y."/>
            <person name="Juniper S.K."/>
            <person name="Young C.R."/>
            <person name="Angers B."/>
            <person name="Qian P.Y."/>
        </authorList>
    </citation>
    <scope>NUCLEOTIDE SEQUENCE</scope>
    <source>
        <strain evidence="13">R07B-5</strain>
    </source>
</reference>
<evidence type="ECO:0000313" key="13">
    <source>
        <dbReference type="EMBL" id="KAK2169013.1"/>
    </source>
</evidence>
<dbReference type="SUPFAM" id="SSF56112">
    <property type="entry name" value="Protein kinase-like (PK-like)"/>
    <property type="match status" value="1"/>
</dbReference>
<evidence type="ECO:0000256" key="2">
    <source>
        <dbReference type="ARBA" id="ARBA00006692"/>
    </source>
</evidence>
<comment type="caution">
    <text evidence="13">The sequence shown here is derived from an EMBL/GenBank/DDBJ whole genome shotgun (WGS) entry which is preliminary data.</text>
</comment>
<feature type="domain" description="Ig-like" evidence="11">
    <location>
        <begin position="20"/>
        <end position="108"/>
    </location>
</feature>
<comment type="subcellular location">
    <subcellularLocation>
        <location evidence="1">Cytoplasm</location>
    </subcellularLocation>
</comment>
<evidence type="ECO:0000259" key="10">
    <source>
        <dbReference type="PROSITE" id="PS50011"/>
    </source>
</evidence>
<dbReference type="InterPro" id="IPR008271">
    <property type="entry name" value="Ser/Thr_kinase_AS"/>
</dbReference>
<dbReference type="InterPro" id="IPR036179">
    <property type="entry name" value="Ig-like_dom_sf"/>
</dbReference>
<feature type="domain" description="Ig-like" evidence="11">
    <location>
        <begin position="129"/>
        <end position="217"/>
    </location>
</feature>
<feature type="domain" description="Ig-like" evidence="11">
    <location>
        <begin position="1230"/>
        <end position="1392"/>
    </location>
</feature>
<feature type="compositionally biased region" description="Polar residues" evidence="9">
    <location>
        <begin position="711"/>
        <end position="729"/>
    </location>
</feature>
<dbReference type="FunFam" id="1.10.510.10:FF:000175">
    <property type="entry name" value="Myosin light chain kinase, smooth muscle"/>
    <property type="match status" value="1"/>
</dbReference>
<dbReference type="SMART" id="SM00409">
    <property type="entry name" value="IG"/>
    <property type="match status" value="7"/>
</dbReference>
<dbReference type="GO" id="GO:0045989">
    <property type="term" value="P:positive regulation of striated muscle contraction"/>
    <property type="evidence" value="ECO:0007669"/>
    <property type="project" value="UniProtKB-ARBA"/>
</dbReference>
<dbReference type="PROSITE" id="PS00107">
    <property type="entry name" value="PROTEIN_KINASE_ATP"/>
    <property type="match status" value="1"/>
</dbReference>
<sequence length="2017" mass="222332">MLLPLYYYKPTVKKIRESKPSFIVKPRRQFTDEGATAKFKASFDGEPPPTLKWELNSQEVTNGGRFSVTERGDFHILQISDVTLEDKGKITCTISNKLDTLSASADLDVFGVMREKKEVKPPEETKVAPKVEKALEDQEVDDGGVATLECTFTGTPEPTAAWQQNGKPLQLSNDIKQSFNGRMAKLFFREVYPEDEGTYVCTATNSEGEVSTTAQLKVKVTVPADVAPTFTRPLSDVTIKWYKNGKLLKASRDFKPSFDGRTASLEIVEVYCEDEGKYECEAKNVAGEAKTSAILTVIELKLVSPPSIRAGPRKVSPPPVAVTDPVTTMTSPPSPLQVAPPSPLEVAPPSPVKLSSPLQVAPPVEVAPPAEEIAPSTEQRSKMKVETTRLNKDRNDSATNRVPLGINVTKVKPVTLEVLHTATEDDQKPRKTSESSKTIESTATLEATKRNEAKANEKFVSEVTLCVNSNVKPKLSSEFQLVPSDNVNKESNVTVTGTKVAPLQKSDSLVYQMTLSLNKPKSAGAVGAKTQNAHSWKSSPVRTGVGSVKESPFKQSEAAGKPVASYVKDHKSNTPRKPASSPFAVSYLKSKSPVSQVTASLKSNSAPPHDEHRVQSGRKINKLTPTSWLHKSSESNVSTRKGTAASTEPEMSTSKKVNPKFAQMQQKFAGSSSSSPTPSKDRSFGSVHSVKKTQLKSDLSVSNSKEKRTPSKLNDNTSSETVHTAQVNGSADDVTKATAESTKSSIVVQVTDNSSALVVEPHVTGQTISLVINNDNHEDPISVIPPGVSMTQTSKTEEDIISVKKPASPGIMSEAALLTKTNGTVVETNNNTYVQSQPQKASPPKSTDPPQFVKRLQDQTIMDGDQVVFVVEITGAEPMEVCWLLLLVFTSHMCVGAEPMEVCWLLLLVFTSHLCVGAEPMEVCWLLLLVFTSHLCVGAEPMEVCWLLLLVFTSHLCVGAEPMEVCWLLLLVFTSHLCVGAEPMEVCWLLLLVFTSHLCVGAEPMEVCWLHEQQEIQRDSKIFQFISEGNIHKLILAEAYPEDSGMYVCEVYNDYGDEDTTCVLTITDAVAYDGVVEPDPGFFPPEFVKRPKSETVDEGAPAKFMCEVDANPQPKVEWTKNGVLIESDGHFKVWGDGYRFNLEIPRSSAGDAGRYVCTVHNSEGTEKAGVSLVVKATTEVSRTSDFRSVLKRSGSKFSQNAQQQEVPEQEHEQHDFRTVLKRHVDTKQRPKFIRELEDLTSVEGDTVTLQCQVVGVPPPTISWFVGKKEIKESKYFHMIYEGGVASLAIAEENSSEPLVAPDTVSKDHRLSLTLDKDEPPFIEDLSPENVQVLRGTTFQLRGKFAGSYQVSCDDVSVVHVLSRVVTSDTGTYSLTLTNDLGQDSVTSSVTIEDKPEQPVGKPSVTNVDSTSVSLSWYGPSYDGGTNVTDYRVEMCNITDHNWRTLTSTCKPNNEYEFRVSAANKHGFGEPGEVSDPVLTIEQGPIGEEDMLYTTTPLSPAAEKSVRGEQSFEPRVVLLTPDRKFSDLYVLGKEIGKGRFGSVYTCTEKKLRQIFAAKIIKLRPSQREEKRMEVDIMNQLHHSKLLLLWDAFESQREMILVMEHIAGGELFERIINSDYILTERECVYFMRQICEAIDFMHSKQILHLDLKPENVLCITPNSNEIKIIDFGLARKFDPNESFKVMFGTPEFVAPEVINYDQVSYGTDMWSIGVICYILLSGLSPFMGDNDNETLVSVTMAQWDFEDDAFDEISSDAKNFIEKLLVKDMRKRQSVRESLQHSWLSQDTTCMRAKRLSTAKHKKFLARRKWQKTGTAIRALGRIGGLQRALNSLGRQAPDSAQTATSGDHSRQDSLNSDSGISCSSGVSERQFHSALRSLRTQLPESELGGVGTTERKSSRRMENTDSTTIVEETPADVQTEPPRFVQTMTDCEVQVGERATFKVKAIGSPPPVVTWYREGVKVGGTRRCATTSSEDGVHTLTIRRCRQEDDSCYECTAKNAAGEVTCTGDLFVLPSADS</sequence>
<dbReference type="InterPro" id="IPR036116">
    <property type="entry name" value="FN3_sf"/>
</dbReference>
<feature type="compositionally biased region" description="Polar residues" evidence="9">
    <location>
        <begin position="623"/>
        <end position="656"/>
    </location>
</feature>
<evidence type="ECO:0000256" key="8">
    <source>
        <dbReference type="PROSITE-ProRule" id="PRU10141"/>
    </source>
</evidence>
<dbReference type="InterPro" id="IPR017441">
    <property type="entry name" value="Protein_kinase_ATP_BS"/>
</dbReference>
<feature type="domain" description="Ig-like" evidence="11">
    <location>
        <begin position="978"/>
        <end position="1067"/>
    </location>
</feature>
<dbReference type="Proteomes" id="UP001209878">
    <property type="component" value="Unassembled WGS sequence"/>
</dbReference>
<dbReference type="GO" id="GO:0005737">
    <property type="term" value="C:cytoplasm"/>
    <property type="evidence" value="ECO:0007669"/>
    <property type="project" value="UniProtKB-SubCell"/>
</dbReference>
<dbReference type="FunFam" id="2.60.40.10:FF:000425">
    <property type="entry name" value="Myosin light chain kinase"/>
    <property type="match status" value="1"/>
</dbReference>
<dbReference type="SMART" id="SM00408">
    <property type="entry name" value="IGc2"/>
    <property type="match status" value="7"/>
</dbReference>
<name>A0AAD9NHR0_RIDPI</name>
<dbReference type="PROSITE" id="PS50835">
    <property type="entry name" value="IG_LIKE"/>
    <property type="match status" value="7"/>
</dbReference>
<keyword evidence="5 8" id="KW-0547">Nucleotide-binding</keyword>
<proteinExistence type="inferred from homology"/>
<dbReference type="SUPFAM" id="SSF49265">
    <property type="entry name" value="Fibronectin type III"/>
    <property type="match status" value="1"/>
</dbReference>
<dbReference type="FunFam" id="2.60.40.10:FF:001084">
    <property type="entry name" value="obscurin-like isoform X3"/>
    <property type="match status" value="1"/>
</dbReference>
<dbReference type="Pfam" id="PF00069">
    <property type="entry name" value="Pkinase"/>
    <property type="match status" value="1"/>
</dbReference>
<dbReference type="GO" id="GO:0060298">
    <property type="term" value="P:positive regulation of sarcomere organization"/>
    <property type="evidence" value="ECO:0007669"/>
    <property type="project" value="UniProtKB-ARBA"/>
</dbReference>
<evidence type="ECO:0000259" key="12">
    <source>
        <dbReference type="PROSITE" id="PS50853"/>
    </source>
</evidence>
<feature type="binding site" evidence="8">
    <location>
        <position position="1557"/>
    </location>
    <ligand>
        <name>ATP</name>
        <dbReference type="ChEBI" id="CHEBI:30616"/>
    </ligand>
</feature>
<dbReference type="SUPFAM" id="SSF48726">
    <property type="entry name" value="Immunoglobulin"/>
    <property type="match status" value="7"/>
</dbReference>
<dbReference type="CDD" id="cd14103">
    <property type="entry name" value="STKc_MLCK"/>
    <property type="match status" value="1"/>
</dbReference>
<dbReference type="PROSITE" id="PS00108">
    <property type="entry name" value="PROTEIN_KINASE_ST"/>
    <property type="match status" value="1"/>
</dbReference>
<feature type="region of interest" description="Disordered" evidence="9">
    <location>
        <begin position="596"/>
        <end position="733"/>
    </location>
</feature>
<organism evidence="13 14">
    <name type="scientific">Ridgeia piscesae</name>
    <name type="common">Tubeworm</name>
    <dbReference type="NCBI Taxonomy" id="27915"/>
    <lineage>
        <taxon>Eukaryota</taxon>
        <taxon>Metazoa</taxon>
        <taxon>Spiralia</taxon>
        <taxon>Lophotrochozoa</taxon>
        <taxon>Annelida</taxon>
        <taxon>Polychaeta</taxon>
        <taxon>Sedentaria</taxon>
        <taxon>Canalipalpata</taxon>
        <taxon>Sabellida</taxon>
        <taxon>Siboglinidae</taxon>
        <taxon>Ridgeia</taxon>
    </lineage>
</organism>
<feature type="compositionally biased region" description="Basic and acidic residues" evidence="9">
    <location>
        <begin position="1892"/>
        <end position="1902"/>
    </location>
</feature>
<feature type="region of interest" description="Disordered" evidence="9">
    <location>
        <begin position="1877"/>
        <end position="1906"/>
    </location>
</feature>
<dbReference type="PANTHER" id="PTHR47633">
    <property type="entry name" value="IMMUNOGLOBULIN"/>
    <property type="match status" value="1"/>
</dbReference>
<dbReference type="InterPro" id="IPR013783">
    <property type="entry name" value="Ig-like_fold"/>
</dbReference>
<evidence type="ECO:0000256" key="7">
    <source>
        <dbReference type="ARBA" id="ARBA00023319"/>
    </source>
</evidence>
<dbReference type="EMBL" id="JAODUO010001205">
    <property type="protein sequence ID" value="KAK2169013.1"/>
    <property type="molecule type" value="Genomic_DNA"/>
</dbReference>
<dbReference type="PROSITE" id="PS50853">
    <property type="entry name" value="FN3"/>
    <property type="match status" value="1"/>
</dbReference>
<dbReference type="InterPro" id="IPR003599">
    <property type="entry name" value="Ig_sub"/>
</dbReference>
<feature type="compositionally biased region" description="Basic and acidic residues" evidence="9">
    <location>
        <begin position="422"/>
        <end position="434"/>
    </location>
</feature>
<dbReference type="FunFam" id="2.60.40.10:FF:000612">
    <property type="entry name" value="palladin isoform X1"/>
    <property type="match status" value="1"/>
</dbReference>
<dbReference type="InterPro" id="IPR007110">
    <property type="entry name" value="Ig-like_dom"/>
</dbReference>
<dbReference type="InterPro" id="IPR003598">
    <property type="entry name" value="Ig_sub2"/>
</dbReference>
<keyword evidence="4" id="KW-0677">Repeat</keyword>
<feature type="domain" description="Ig-like" evidence="11">
    <location>
        <begin position="1921"/>
        <end position="2004"/>
    </location>
</feature>
<feature type="compositionally biased region" description="Basic and acidic residues" evidence="9">
    <location>
        <begin position="379"/>
        <end position="389"/>
    </location>
</feature>
<feature type="compositionally biased region" description="Low complexity" evidence="9">
    <location>
        <begin position="435"/>
        <end position="444"/>
    </location>
</feature>
<evidence type="ECO:0000256" key="5">
    <source>
        <dbReference type="ARBA" id="ARBA00022741"/>
    </source>
</evidence>
<feature type="domain" description="Ig-like" evidence="11">
    <location>
        <begin position="1085"/>
        <end position="1171"/>
    </location>
</feature>
<evidence type="ECO:0000256" key="6">
    <source>
        <dbReference type="ARBA" id="ARBA00022840"/>
    </source>
</evidence>
<feature type="domain" description="Fibronectin type-III" evidence="12">
    <location>
        <begin position="1398"/>
        <end position="1482"/>
    </location>
</feature>
<keyword evidence="7" id="KW-0393">Immunoglobulin domain</keyword>
<gene>
    <name evidence="13" type="ORF">NP493_1206g00007</name>
</gene>
<dbReference type="Gene3D" id="2.60.40.10">
    <property type="entry name" value="Immunoglobulins"/>
    <property type="match status" value="8"/>
</dbReference>
<feature type="region of interest" description="Disordered" evidence="9">
    <location>
        <begin position="1832"/>
        <end position="1864"/>
    </location>
</feature>
<dbReference type="FunFam" id="2.60.40.10:FF:000107">
    <property type="entry name" value="Myosin, light chain kinase a"/>
    <property type="match status" value="3"/>
</dbReference>
<keyword evidence="3" id="KW-0963">Cytoplasm</keyword>
<comment type="similarity">
    <text evidence="2">Belongs to the protein kinase superfamily. CAMK Ser/Thr protein kinase family.</text>
</comment>
<evidence type="ECO:0000256" key="9">
    <source>
        <dbReference type="SAM" id="MobiDB-lite"/>
    </source>
</evidence>
<dbReference type="InterPro" id="IPR003961">
    <property type="entry name" value="FN3_dom"/>
</dbReference>
<protein>
    <recommendedName>
        <fullName evidence="15">Myosin light chain kinase, smooth muscle</fullName>
    </recommendedName>
</protein>
<dbReference type="CDD" id="cd00096">
    <property type="entry name" value="Ig"/>
    <property type="match status" value="1"/>
</dbReference>
<evidence type="ECO:0000256" key="4">
    <source>
        <dbReference type="ARBA" id="ARBA00022737"/>
    </source>
</evidence>
<dbReference type="SMART" id="SM00060">
    <property type="entry name" value="FN3"/>
    <property type="match status" value="1"/>
</dbReference>
<feature type="region of interest" description="Disordered" evidence="9">
    <location>
        <begin position="421"/>
        <end position="450"/>
    </location>
</feature>
<dbReference type="InterPro" id="IPR013098">
    <property type="entry name" value="Ig_I-set"/>
</dbReference>
<dbReference type="InterPro" id="IPR011009">
    <property type="entry name" value="Kinase-like_dom_sf"/>
</dbReference>
<evidence type="ECO:0000313" key="14">
    <source>
        <dbReference type="Proteomes" id="UP001209878"/>
    </source>
</evidence>
<feature type="compositionally biased region" description="Pro residues" evidence="9">
    <location>
        <begin position="332"/>
        <end position="351"/>
    </location>
</feature>
<feature type="region of interest" description="Disordered" evidence="9">
    <location>
        <begin position="325"/>
        <end position="351"/>
    </location>
</feature>
<evidence type="ECO:0000259" key="11">
    <source>
        <dbReference type="PROSITE" id="PS50835"/>
    </source>
</evidence>
<dbReference type="SMART" id="SM00220">
    <property type="entry name" value="S_TKc"/>
    <property type="match status" value="1"/>
</dbReference>
<feature type="region of interest" description="Disordered" evidence="9">
    <location>
        <begin position="530"/>
        <end position="584"/>
    </location>
</feature>
<evidence type="ECO:0000256" key="3">
    <source>
        <dbReference type="ARBA" id="ARBA00022490"/>
    </source>
</evidence>
<dbReference type="GO" id="GO:0004672">
    <property type="term" value="F:protein kinase activity"/>
    <property type="evidence" value="ECO:0007669"/>
    <property type="project" value="InterPro"/>
</dbReference>
<dbReference type="Pfam" id="PF07679">
    <property type="entry name" value="I-set"/>
    <property type="match status" value="7"/>
</dbReference>
<feature type="compositionally biased region" description="Polar residues" evidence="9">
    <location>
        <begin position="1832"/>
        <end position="1845"/>
    </location>
</feature>
<feature type="region of interest" description="Disordered" evidence="9">
    <location>
        <begin position="369"/>
        <end position="389"/>
    </location>
</feature>
<feature type="region of interest" description="Disordered" evidence="9">
    <location>
        <begin position="1194"/>
        <end position="1213"/>
    </location>
</feature>
<dbReference type="Gene3D" id="3.30.200.20">
    <property type="entry name" value="Phosphorylase Kinase, domain 1"/>
    <property type="match status" value="1"/>
</dbReference>
<feature type="domain" description="Ig-like" evidence="11">
    <location>
        <begin position="236"/>
        <end position="296"/>
    </location>
</feature>
<keyword evidence="6 8" id="KW-0067">ATP-binding</keyword>
<dbReference type="CDD" id="cd00063">
    <property type="entry name" value="FN3"/>
    <property type="match status" value="1"/>
</dbReference>